<evidence type="ECO:0000313" key="2">
    <source>
        <dbReference type="Proteomes" id="UP000246464"/>
    </source>
</evidence>
<dbReference type="EMBL" id="CP026244">
    <property type="protein sequence ID" value="AWO97944.1"/>
    <property type="molecule type" value="Genomic_DNA"/>
</dbReference>
<evidence type="ECO:0000313" key="1">
    <source>
        <dbReference type="EMBL" id="AWO97944.1"/>
    </source>
</evidence>
<keyword evidence="2" id="KW-1185">Reference proteome</keyword>
<proteinExistence type="predicted"/>
<dbReference type="AlphaFoldDB" id="A0A2U9B1X9"/>
<gene>
    <name evidence="1" type="ORF">SMAX5B_005462</name>
</gene>
<organism evidence="1 2">
    <name type="scientific">Scophthalmus maximus</name>
    <name type="common">Turbot</name>
    <name type="synonym">Psetta maxima</name>
    <dbReference type="NCBI Taxonomy" id="52904"/>
    <lineage>
        <taxon>Eukaryota</taxon>
        <taxon>Metazoa</taxon>
        <taxon>Chordata</taxon>
        <taxon>Craniata</taxon>
        <taxon>Vertebrata</taxon>
        <taxon>Euteleostomi</taxon>
        <taxon>Actinopterygii</taxon>
        <taxon>Neopterygii</taxon>
        <taxon>Teleostei</taxon>
        <taxon>Neoteleostei</taxon>
        <taxon>Acanthomorphata</taxon>
        <taxon>Carangaria</taxon>
        <taxon>Pleuronectiformes</taxon>
        <taxon>Pleuronectoidei</taxon>
        <taxon>Scophthalmidae</taxon>
        <taxon>Scophthalmus</taxon>
    </lineage>
</organism>
<dbReference type="Proteomes" id="UP000246464">
    <property type="component" value="Chromosome 2"/>
</dbReference>
<protein>
    <submittedName>
        <fullName evidence="1">Uncharacterized protein</fullName>
    </submittedName>
</protein>
<accession>A0A2U9B1X9</accession>
<name>A0A2U9B1X9_SCOMX</name>
<sequence length="111" mass="12955">MPYFFGLFADEACRGAGAREEKRVKQSEVEAVRRGLGRELERTWQTKKTGRAVRCRQEAISLPPHTDVEKLLWIDQRVSSYPDHQTLCPNARREKEERHFISALYLLTPLK</sequence>
<feature type="non-terminal residue" evidence="1">
    <location>
        <position position="111"/>
    </location>
</feature>
<reference evidence="1 2" key="1">
    <citation type="submission" date="2017-12" db="EMBL/GenBank/DDBJ databases">
        <title>Integrating genomic resources of turbot (Scophthalmus maximus) in depth evaluation of genetic and physical mapping variation across individuals.</title>
        <authorList>
            <person name="Martinez P."/>
        </authorList>
    </citation>
    <scope>NUCLEOTIDE SEQUENCE [LARGE SCALE GENOMIC DNA]</scope>
</reference>